<sequence length="41" mass="4437">MSRLVRKRAFFATSIVGRGMRMFASGLDRAVIKGVAGVAPR</sequence>
<dbReference type="Proteomes" id="UP000541033">
    <property type="component" value="Unassembled WGS sequence"/>
</dbReference>
<evidence type="ECO:0000313" key="1">
    <source>
        <dbReference type="EMBL" id="NIH53461.1"/>
    </source>
</evidence>
<accession>A0A7X5R0R0</accession>
<proteinExistence type="predicted"/>
<keyword evidence="2" id="KW-1185">Reference proteome</keyword>
<organism evidence="1 2">
    <name type="scientific">Lysinibacter cavernae</name>
    <dbReference type="NCBI Taxonomy" id="1640652"/>
    <lineage>
        <taxon>Bacteria</taxon>
        <taxon>Bacillati</taxon>
        <taxon>Actinomycetota</taxon>
        <taxon>Actinomycetes</taxon>
        <taxon>Micrococcales</taxon>
        <taxon>Microbacteriaceae</taxon>
        <taxon>Lysinibacter</taxon>
    </lineage>
</organism>
<protein>
    <submittedName>
        <fullName evidence="1">Uncharacterized protein</fullName>
    </submittedName>
</protein>
<comment type="caution">
    <text evidence="1">The sequence shown here is derived from an EMBL/GenBank/DDBJ whole genome shotgun (WGS) entry which is preliminary data.</text>
</comment>
<dbReference type="EMBL" id="JAAMOX010000001">
    <property type="protein sequence ID" value="NIH53461.1"/>
    <property type="molecule type" value="Genomic_DNA"/>
</dbReference>
<dbReference type="AlphaFoldDB" id="A0A7X5R0R0"/>
<name>A0A7X5R0R0_9MICO</name>
<reference evidence="1 2" key="1">
    <citation type="submission" date="2020-02" db="EMBL/GenBank/DDBJ databases">
        <title>Sequencing the genomes of 1000 actinobacteria strains.</title>
        <authorList>
            <person name="Klenk H.-P."/>
        </authorList>
    </citation>
    <scope>NUCLEOTIDE SEQUENCE [LARGE SCALE GENOMIC DNA]</scope>
    <source>
        <strain evidence="1 2">DSM 27960</strain>
    </source>
</reference>
<gene>
    <name evidence="1" type="ORF">FHX76_001329</name>
</gene>
<evidence type="ECO:0000313" key="2">
    <source>
        <dbReference type="Proteomes" id="UP000541033"/>
    </source>
</evidence>